<organism evidence="3 4">
    <name type="scientific">Streptantibioticus ferralitis</name>
    <dbReference type="NCBI Taxonomy" id="236510"/>
    <lineage>
        <taxon>Bacteria</taxon>
        <taxon>Bacillati</taxon>
        <taxon>Actinomycetota</taxon>
        <taxon>Actinomycetes</taxon>
        <taxon>Kitasatosporales</taxon>
        <taxon>Streptomycetaceae</taxon>
        <taxon>Streptantibioticus</taxon>
    </lineage>
</organism>
<evidence type="ECO:0000313" key="3">
    <source>
        <dbReference type="EMBL" id="MDF2258327.1"/>
    </source>
</evidence>
<dbReference type="EMBL" id="JARHTQ010000015">
    <property type="protein sequence ID" value="MDF2258327.1"/>
    <property type="molecule type" value="Genomic_DNA"/>
</dbReference>
<sequence length="231" mass="23842">MTALPGQVRLADLGEAADLAAFLVRLVRWDKSAVVRLQAAGPALAVFGQPPFGGVLAVRTGALAESYAFDVTVSAGQLLDGVDESAVVAAVPPGVTGPSWAGVLPPRGGWQRIAEFDAEQLRAAAARVIAEFRARTEALEPDRRTRGELDALAEEIWSRHLGDTPLPLRAVHAANALGFLRPVRVSAGTGGSAGAEGGALFASGPWLRLGTPYGSIAVRRSTGPGLAVTPL</sequence>
<gene>
    <name evidence="3" type="ORF">P2L57_22175</name>
</gene>
<dbReference type="Pfam" id="PF26035">
    <property type="entry name" value="DUF8010"/>
    <property type="match status" value="1"/>
</dbReference>
<evidence type="ECO:0000313" key="4">
    <source>
        <dbReference type="Proteomes" id="UP001220022"/>
    </source>
</evidence>
<proteinExistence type="predicted"/>
<evidence type="ECO:0000259" key="1">
    <source>
        <dbReference type="Pfam" id="PF26035"/>
    </source>
</evidence>
<dbReference type="InterPro" id="IPR058323">
    <property type="entry name" value="DUF8010"/>
</dbReference>
<dbReference type="RefSeq" id="WP_275817241.1">
    <property type="nucleotide sequence ID" value="NZ_BAAANM010000007.1"/>
</dbReference>
<reference evidence="3 4" key="1">
    <citation type="submission" date="2023-03" db="EMBL/GenBank/DDBJ databases">
        <title>Draft genome sequence of type strain Streptomyces ferralitis JCM 14344.</title>
        <authorList>
            <person name="Klaysubun C."/>
            <person name="Duangmal K."/>
        </authorList>
    </citation>
    <scope>NUCLEOTIDE SEQUENCE [LARGE SCALE GENOMIC DNA]</scope>
    <source>
        <strain evidence="3 4">JCM 14344</strain>
    </source>
</reference>
<dbReference type="Proteomes" id="UP001220022">
    <property type="component" value="Unassembled WGS sequence"/>
</dbReference>
<dbReference type="Pfam" id="PF26572">
    <property type="entry name" value="DUF8185"/>
    <property type="match status" value="1"/>
</dbReference>
<comment type="caution">
    <text evidence="3">The sequence shown here is derived from an EMBL/GenBank/DDBJ whole genome shotgun (WGS) entry which is preliminary data.</text>
</comment>
<evidence type="ECO:0000259" key="2">
    <source>
        <dbReference type="Pfam" id="PF26572"/>
    </source>
</evidence>
<protein>
    <submittedName>
        <fullName evidence="3">Uncharacterized protein</fullName>
    </submittedName>
</protein>
<dbReference type="InterPro" id="IPR058498">
    <property type="entry name" value="DUF8185"/>
</dbReference>
<accession>A0ABT5Z3B2</accession>
<name>A0ABT5Z3B2_9ACTN</name>
<keyword evidence="4" id="KW-1185">Reference proteome</keyword>
<feature type="domain" description="DUF8010" evidence="1">
    <location>
        <begin position="7"/>
        <end position="102"/>
    </location>
</feature>
<feature type="domain" description="DUF8185" evidence="2">
    <location>
        <begin position="105"/>
        <end position="222"/>
    </location>
</feature>